<accession>A0A0W1RDE1</accession>
<dbReference type="Proteomes" id="UP000054387">
    <property type="component" value="Unassembled WGS sequence"/>
</dbReference>
<proteinExistence type="predicted"/>
<dbReference type="AlphaFoldDB" id="A0A0W1RDE1"/>
<dbReference type="EMBL" id="LOPU01000004">
    <property type="protein sequence ID" value="KTG11425.1"/>
    <property type="molecule type" value="Genomic_DNA"/>
</dbReference>
<reference evidence="1 2" key="1">
    <citation type="submission" date="2015-12" db="EMBL/GenBank/DDBJ databases">
        <title>Haloprofundus marisrubri gen. nov., sp. nov., an extremely halophilic archaeon isolated from the Discovery deep brine-seawater interface in the Red Sea.</title>
        <authorList>
            <person name="Zhang G."/>
            <person name="Stingl U."/>
            <person name="Rashid M."/>
        </authorList>
    </citation>
    <scope>NUCLEOTIDE SEQUENCE [LARGE SCALE GENOMIC DNA]</scope>
    <source>
        <strain evidence="1 2">SB9</strain>
    </source>
</reference>
<evidence type="ECO:0000313" key="2">
    <source>
        <dbReference type="Proteomes" id="UP000054387"/>
    </source>
</evidence>
<keyword evidence="2" id="KW-1185">Reference proteome</keyword>
<protein>
    <submittedName>
        <fullName evidence="1">Uncharacterized protein</fullName>
    </submittedName>
</protein>
<name>A0A0W1RDE1_9EURY</name>
<organism evidence="1 2">
    <name type="scientific">Haloprofundus marisrubri</name>
    <dbReference type="NCBI Taxonomy" id="1514971"/>
    <lineage>
        <taxon>Archaea</taxon>
        <taxon>Methanobacteriati</taxon>
        <taxon>Methanobacteriota</taxon>
        <taxon>Stenosarchaea group</taxon>
        <taxon>Halobacteria</taxon>
        <taxon>Halobacteriales</taxon>
        <taxon>Haloferacaceae</taxon>
        <taxon>Haloprofundus</taxon>
    </lineage>
</organism>
<evidence type="ECO:0000313" key="1">
    <source>
        <dbReference type="EMBL" id="KTG11425.1"/>
    </source>
</evidence>
<sequence length="117" mass="13222">MCNGYDSPDEIEALLEGEDIGQVLVRNPNKVHSAVRNSQEVMSGAAAILDYVTNIRASQRTANLASYGQETTMEELRNQARQMVGELHVMYESLRRVAVRHPEVDYAEWRKMSSAYC</sequence>
<gene>
    <name evidence="1" type="ORF">AUR64_04000</name>
</gene>
<comment type="caution">
    <text evidence="1">The sequence shown here is derived from an EMBL/GenBank/DDBJ whole genome shotgun (WGS) entry which is preliminary data.</text>
</comment>